<dbReference type="KEGG" id="stcm:SCMC78_40030"/>
<dbReference type="RefSeq" id="WP_408054028.1">
    <property type="nucleotide sequence ID" value="NZ_AP035884.1"/>
</dbReference>
<organism evidence="4">
    <name type="scientific">Streptomyces sp. CMC78</name>
    <dbReference type="NCBI Taxonomy" id="3231512"/>
    <lineage>
        <taxon>Bacteria</taxon>
        <taxon>Bacillati</taxon>
        <taxon>Actinomycetota</taxon>
        <taxon>Actinomycetes</taxon>
        <taxon>Kitasatosporales</taxon>
        <taxon>Streptomycetaceae</taxon>
        <taxon>Streptomyces</taxon>
    </lineage>
</organism>
<dbReference type="SUPFAM" id="SSF55729">
    <property type="entry name" value="Acyl-CoA N-acyltransferases (Nat)"/>
    <property type="match status" value="1"/>
</dbReference>
<dbReference type="PANTHER" id="PTHR43877:SF2">
    <property type="entry name" value="AMINOALKYLPHOSPHONATE N-ACETYLTRANSFERASE-RELATED"/>
    <property type="match status" value="1"/>
</dbReference>
<keyword evidence="1" id="KW-0808">Transferase</keyword>
<proteinExistence type="predicted"/>
<protein>
    <submittedName>
        <fullName evidence="4">GNAT family N-acetyltransferase</fullName>
    </submittedName>
</protein>
<name>A0AB33KHV7_9ACTN</name>
<gene>
    <name evidence="4" type="ORF">SCMC78_40030</name>
</gene>
<keyword evidence="2" id="KW-0012">Acyltransferase</keyword>
<dbReference type="Gene3D" id="3.40.630.30">
    <property type="match status" value="1"/>
</dbReference>
<dbReference type="CDD" id="cd04301">
    <property type="entry name" value="NAT_SF"/>
    <property type="match status" value="1"/>
</dbReference>
<dbReference type="GO" id="GO:0016747">
    <property type="term" value="F:acyltransferase activity, transferring groups other than amino-acyl groups"/>
    <property type="evidence" value="ECO:0007669"/>
    <property type="project" value="InterPro"/>
</dbReference>
<evidence type="ECO:0000259" key="3">
    <source>
        <dbReference type="PROSITE" id="PS51186"/>
    </source>
</evidence>
<dbReference type="PANTHER" id="PTHR43877">
    <property type="entry name" value="AMINOALKYLPHOSPHONATE N-ACETYLTRANSFERASE-RELATED-RELATED"/>
    <property type="match status" value="1"/>
</dbReference>
<feature type="domain" description="N-acetyltransferase" evidence="3">
    <location>
        <begin position="4"/>
        <end position="166"/>
    </location>
</feature>
<dbReference type="InterPro" id="IPR050832">
    <property type="entry name" value="Bact_Acetyltransf"/>
</dbReference>
<evidence type="ECO:0000256" key="2">
    <source>
        <dbReference type="ARBA" id="ARBA00023315"/>
    </source>
</evidence>
<dbReference type="InterPro" id="IPR000182">
    <property type="entry name" value="GNAT_dom"/>
</dbReference>
<evidence type="ECO:0000256" key="1">
    <source>
        <dbReference type="ARBA" id="ARBA00022679"/>
    </source>
</evidence>
<dbReference type="AlphaFoldDB" id="A0AB33KHV7"/>
<accession>A0AB33KHV7</accession>
<dbReference type="Pfam" id="PF00583">
    <property type="entry name" value="Acetyltransf_1"/>
    <property type="match status" value="1"/>
</dbReference>
<dbReference type="PROSITE" id="PS51186">
    <property type="entry name" value="GNAT"/>
    <property type="match status" value="1"/>
</dbReference>
<dbReference type="InterPro" id="IPR016181">
    <property type="entry name" value="Acyl_CoA_acyltransferase"/>
</dbReference>
<dbReference type="EMBL" id="AP035884">
    <property type="protein sequence ID" value="BFP54196.1"/>
    <property type="molecule type" value="Genomic_DNA"/>
</dbReference>
<evidence type="ECO:0000313" key="4">
    <source>
        <dbReference type="EMBL" id="BFP54196.1"/>
    </source>
</evidence>
<sequence length="172" mass="19416">MKNLLVRAGRPDELAVVETLLREASAWLASRNIDQWQYPPHRDRITEALERGVCFLAFDDGKPIATIQVDNFADPEFWTSEDRPDAALYVHRMAVTRTASGAGVGSLLLNWASERASAQGKRWLRLDAWKDNKGLHRFYKGAGFTLLRIVDLPHRRSGALFQRPTGRASSSR</sequence>
<reference evidence="4" key="1">
    <citation type="submission" date="2024-07" db="EMBL/GenBank/DDBJ databases">
        <title>Complete genome sequences of cellulolytic bacteria, Kitasatospora sp. CMC57 and Streptomyces sp. CMC78, isolated from Japanese agricultural soil.</title>
        <authorList>
            <person name="Hashimoto T."/>
            <person name="Ito M."/>
            <person name="Iwamoto M."/>
            <person name="Fukahori D."/>
            <person name="Shoda T."/>
            <person name="Sakoda M."/>
            <person name="Morohoshi T."/>
            <person name="Mitsuboshi M."/>
            <person name="Nishizawa T."/>
        </authorList>
    </citation>
    <scope>NUCLEOTIDE SEQUENCE</scope>
    <source>
        <strain evidence="4">CMC78</strain>
    </source>
</reference>